<organism evidence="1 2">
    <name type="scientific">Puccinia coronata f. sp. avenae</name>
    <dbReference type="NCBI Taxonomy" id="200324"/>
    <lineage>
        <taxon>Eukaryota</taxon>
        <taxon>Fungi</taxon>
        <taxon>Dikarya</taxon>
        <taxon>Basidiomycota</taxon>
        <taxon>Pucciniomycotina</taxon>
        <taxon>Pucciniomycetes</taxon>
        <taxon>Pucciniales</taxon>
        <taxon>Pucciniaceae</taxon>
        <taxon>Puccinia</taxon>
    </lineage>
</organism>
<dbReference type="Proteomes" id="UP000235388">
    <property type="component" value="Unassembled WGS sequence"/>
</dbReference>
<dbReference type="EMBL" id="PGCJ01000824">
    <property type="protein sequence ID" value="PLW18811.1"/>
    <property type="molecule type" value="Genomic_DNA"/>
</dbReference>
<gene>
    <name evidence="1" type="ORF">PCANC_06611</name>
</gene>
<sequence>MEPKIDFFAEASRSIPNMNLPEERVPDGTNSMPFQSSSSSCMPPAPDVNNQMGENPRSLVVSNTGLFTKLQVLINLIQEDAIGLVETAQEIQELRWEISQRYFTLSRKVESFKENLKMTKEHFPDHGKNFEEHISDFGSIAGYIYRRKLKQLEVTVGELTREGFLSDSP</sequence>
<accession>A0A2N5SZX9</accession>
<reference evidence="1 2" key="1">
    <citation type="submission" date="2017-11" db="EMBL/GenBank/DDBJ databases">
        <title>De novo assembly and phasing of dikaryotic genomes from two isolates of Puccinia coronata f. sp. avenae, the causal agent of oat crown rust.</title>
        <authorList>
            <person name="Miller M.E."/>
            <person name="Zhang Y."/>
            <person name="Omidvar V."/>
            <person name="Sperschneider J."/>
            <person name="Schwessinger B."/>
            <person name="Raley C."/>
            <person name="Palmer J.M."/>
            <person name="Garnica D."/>
            <person name="Upadhyaya N."/>
            <person name="Rathjen J."/>
            <person name="Taylor J.M."/>
            <person name="Park R.F."/>
            <person name="Dodds P.N."/>
            <person name="Hirsch C.D."/>
            <person name="Kianian S.F."/>
            <person name="Figueroa M."/>
        </authorList>
    </citation>
    <scope>NUCLEOTIDE SEQUENCE [LARGE SCALE GENOMIC DNA]</scope>
    <source>
        <strain evidence="1">12NC29</strain>
    </source>
</reference>
<comment type="caution">
    <text evidence="1">The sequence shown here is derived from an EMBL/GenBank/DDBJ whole genome shotgun (WGS) entry which is preliminary data.</text>
</comment>
<keyword evidence="2" id="KW-1185">Reference proteome</keyword>
<evidence type="ECO:0000313" key="2">
    <source>
        <dbReference type="Proteomes" id="UP000235388"/>
    </source>
</evidence>
<name>A0A2N5SZX9_9BASI</name>
<dbReference type="AlphaFoldDB" id="A0A2N5SZX9"/>
<proteinExistence type="predicted"/>
<evidence type="ECO:0000313" key="1">
    <source>
        <dbReference type="EMBL" id="PLW18811.1"/>
    </source>
</evidence>
<protein>
    <submittedName>
        <fullName evidence="1">Uncharacterized protein</fullName>
    </submittedName>
</protein>